<gene>
    <name evidence="1" type="ORF">LARSCL_LOCUS21788</name>
</gene>
<sequence length="267" mass="30733">MLRLKVLKKDELLLVAEELGLETPQNPRSIELKKLIENSETFESDKEFRQSVIDGVLAEKKAKIKQEKFKLEVEKIKLEQLNMEPVLTNARKKTNTEQTSQVQQEVQEVQAVPYRCDENPHQSTDSLDLAYDYEVPWKDMPAELIEVQEENKRPTPSLRRNMVRIIKEDIGKIVQKPGRKALSIVARKIVKKYSSLSDTLCGEGVGDGHMLLSKQMEVRFANVNRAGEYNRLKRSLKEKTGREEKIKLAVVYGCLNWQPPHLPVLDV</sequence>
<evidence type="ECO:0008006" key="3">
    <source>
        <dbReference type="Google" id="ProtNLM"/>
    </source>
</evidence>
<dbReference type="AlphaFoldDB" id="A0AAV2BXU4"/>
<name>A0AAV2BXU4_9ARAC</name>
<dbReference type="PANTHER" id="PTHR31025:SF22">
    <property type="entry name" value="IP13529P"/>
    <property type="match status" value="1"/>
</dbReference>
<protein>
    <recommendedName>
        <fullName evidence="3">Reverse transcriptase</fullName>
    </recommendedName>
</protein>
<accession>A0AAV2BXU4</accession>
<dbReference type="PANTHER" id="PTHR31025">
    <property type="entry name" value="SI:CH211-196P9.1-RELATED"/>
    <property type="match status" value="1"/>
</dbReference>
<dbReference type="EMBL" id="CAXIEN010000538">
    <property type="protein sequence ID" value="CAL1300168.1"/>
    <property type="molecule type" value="Genomic_DNA"/>
</dbReference>
<evidence type="ECO:0000313" key="2">
    <source>
        <dbReference type="Proteomes" id="UP001497382"/>
    </source>
</evidence>
<dbReference type="Proteomes" id="UP001497382">
    <property type="component" value="Unassembled WGS sequence"/>
</dbReference>
<proteinExistence type="predicted"/>
<organism evidence="1 2">
    <name type="scientific">Larinioides sclopetarius</name>
    <dbReference type="NCBI Taxonomy" id="280406"/>
    <lineage>
        <taxon>Eukaryota</taxon>
        <taxon>Metazoa</taxon>
        <taxon>Ecdysozoa</taxon>
        <taxon>Arthropoda</taxon>
        <taxon>Chelicerata</taxon>
        <taxon>Arachnida</taxon>
        <taxon>Araneae</taxon>
        <taxon>Araneomorphae</taxon>
        <taxon>Entelegynae</taxon>
        <taxon>Araneoidea</taxon>
        <taxon>Araneidae</taxon>
        <taxon>Larinioides</taxon>
    </lineage>
</organism>
<keyword evidence="2" id="KW-1185">Reference proteome</keyword>
<evidence type="ECO:0000313" key="1">
    <source>
        <dbReference type="EMBL" id="CAL1300168.1"/>
    </source>
</evidence>
<comment type="caution">
    <text evidence="1">The sequence shown here is derived from an EMBL/GenBank/DDBJ whole genome shotgun (WGS) entry which is preliminary data.</text>
</comment>
<reference evidence="1 2" key="1">
    <citation type="submission" date="2024-04" db="EMBL/GenBank/DDBJ databases">
        <authorList>
            <person name="Rising A."/>
            <person name="Reimegard J."/>
            <person name="Sonavane S."/>
            <person name="Akerstrom W."/>
            <person name="Nylinder S."/>
            <person name="Hedman E."/>
            <person name="Kallberg Y."/>
        </authorList>
    </citation>
    <scope>NUCLEOTIDE SEQUENCE [LARGE SCALE GENOMIC DNA]</scope>
</reference>